<comment type="caution">
    <text evidence="1">The sequence shown here is derived from an EMBL/GenBank/DDBJ whole genome shotgun (WGS) entry which is preliminary data.</text>
</comment>
<accession>A0A2H0UGF4</accession>
<dbReference type="Proteomes" id="UP000229315">
    <property type="component" value="Unassembled WGS sequence"/>
</dbReference>
<proteinExistence type="predicted"/>
<gene>
    <name evidence="1" type="ORF">COU15_00605</name>
</gene>
<name>A0A2H0UGF4_9BACT</name>
<protein>
    <submittedName>
        <fullName evidence="1">Uncharacterized protein</fullName>
    </submittedName>
</protein>
<evidence type="ECO:0000313" key="2">
    <source>
        <dbReference type="Proteomes" id="UP000229315"/>
    </source>
</evidence>
<evidence type="ECO:0000313" key="1">
    <source>
        <dbReference type="EMBL" id="PIR85461.1"/>
    </source>
</evidence>
<reference evidence="2" key="1">
    <citation type="submission" date="2017-09" db="EMBL/GenBank/DDBJ databases">
        <title>Depth-based differentiation of microbial function through sediment-hosted aquifers and enrichment of novel symbionts in the deep terrestrial subsurface.</title>
        <authorList>
            <person name="Probst A.J."/>
            <person name="Ladd B."/>
            <person name="Jarett J.K."/>
            <person name="Geller-Mcgrath D.E."/>
            <person name="Sieber C.M.K."/>
            <person name="Emerson J.B."/>
            <person name="Anantharaman K."/>
            <person name="Thomas B.C."/>
            <person name="Malmstrom R."/>
            <person name="Stieglmeier M."/>
            <person name="Klingl A."/>
            <person name="Woyke T."/>
            <person name="Ryan C.M."/>
            <person name="Banfield J.F."/>
        </authorList>
    </citation>
    <scope>NUCLEOTIDE SEQUENCE [LARGE SCALE GENOMIC DNA]</scope>
</reference>
<dbReference type="AlphaFoldDB" id="A0A2H0UGF4"/>
<sequence length="226" mass="26611">MRKDKKAVFTLRKNGKSYKDIEKIMNIPRSTLSSWFKDEEWSQVLKNELQKVTREQHTQRFTQLNRTRGIALKKLYVQSEREAVNDLEVLKFHPLFVAGLMLYWGEGDRVSKGLVRMSNIEPRLLVVFIAFLVEVCGVPKQKISAAILVYPDLDEKTCREYWSKNIDLPEEQFRKSVTVKGRHQTNRLRYGVCTVYITSSYLKKKIMKWLELLPDELLKGDYYANI</sequence>
<organism evidence="1 2">
    <name type="scientific">Candidatus Kaiserbacteria bacterium CG10_big_fil_rev_8_21_14_0_10_45_20</name>
    <dbReference type="NCBI Taxonomy" id="1974607"/>
    <lineage>
        <taxon>Bacteria</taxon>
        <taxon>Candidatus Kaiseribacteriota</taxon>
    </lineage>
</organism>
<dbReference type="EMBL" id="PFBH01000002">
    <property type="protein sequence ID" value="PIR85461.1"/>
    <property type="molecule type" value="Genomic_DNA"/>
</dbReference>